<comment type="catalytic activity">
    <reaction evidence="6">
        <text>a quinone + sn-glycerol 3-phosphate = dihydroxyacetone phosphate + a quinol</text>
        <dbReference type="Rhea" id="RHEA:18977"/>
        <dbReference type="ChEBI" id="CHEBI:24646"/>
        <dbReference type="ChEBI" id="CHEBI:57597"/>
        <dbReference type="ChEBI" id="CHEBI:57642"/>
        <dbReference type="ChEBI" id="CHEBI:132124"/>
        <dbReference type="EC" id="1.1.5.3"/>
    </reaction>
</comment>
<evidence type="ECO:0000256" key="6">
    <source>
        <dbReference type="RuleBase" id="RU361217"/>
    </source>
</evidence>
<dbReference type="EC" id="1.1.5.3" evidence="6"/>
<evidence type="ECO:0000256" key="2">
    <source>
        <dbReference type="ARBA" id="ARBA00007330"/>
    </source>
</evidence>
<gene>
    <name evidence="8" type="primary">glpD_3</name>
    <name evidence="8" type="ORF">NCTC8256_00435</name>
</gene>
<comment type="similarity">
    <text evidence="2 6">Belongs to the FAD-dependent glycerol-3-phosphate dehydrogenase family.</text>
</comment>
<protein>
    <recommendedName>
        <fullName evidence="6">Glycerol-3-phosphate dehydrogenase</fullName>
        <ecNumber evidence="6">1.1.5.3</ecNumber>
    </recommendedName>
</protein>
<evidence type="ECO:0000259" key="7">
    <source>
        <dbReference type="Pfam" id="PF01266"/>
    </source>
</evidence>
<proteinExistence type="inferred from homology"/>
<accession>A0A379VJR2</accession>
<comment type="cofactor">
    <cofactor evidence="1 6">
        <name>FAD</name>
        <dbReference type="ChEBI" id="CHEBI:57692"/>
    </cofactor>
</comment>
<dbReference type="Gene3D" id="3.30.9.10">
    <property type="entry name" value="D-Amino Acid Oxidase, subunit A, domain 2"/>
    <property type="match status" value="1"/>
</dbReference>
<dbReference type="EMBL" id="UGXR01000001">
    <property type="protein sequence ID" value="SUH06581.1"/>
    <property type="molecule type" value="Genomic_DNA"/>
</dbReference>
<keyword evidence="3 6" id="KW-0285">Flavoprotein</keyword>
<dbReference type="InterPro" id="IPR000447">
    <property type="entry name" value="G3P_DH_FAD-dep"/>
</dbReference>
<dbReference type="PRINTS" id="PR01001">
    <property type="entry name" value="FADG3PDH"/>
</dbReference>
<dbReference type="Gene3D" id="3.50.50.60">
    <property type="entry name" value="FAD/NAD(P)-binding domain"/>
    <property type="match status" value="1"/>
</dbReference>
<dbReference type="PROSITE" id="PS00977">
    <property type="entry name" value="FAD_G3PDH_1"/>
    <property type="match status" value="1"/>
</dbReference>
<dbReference type="GO" id="GO:0004368">
    <property type="term" value="F:glycerol-3-phosphate dehydrogenase (quinone) activity"/>
    <property type="evidence" value="ECO:0007669"/>
    <property type="project" value="UniProtKB-EC"/>
</dbReference>
<dbReference type="InterPro" id="IPR006076">
    <property type="entry name" value="FAD-dep_OxRdtase"/>
</dbReference>
<evidence type="ECO:0000256" key="1">
    <source>
        <dbReference type="ARBA" id="ARBA00001974"/>
    </source>
</evidence>
<dbReference type="InterPro" id="IPR036188">
    <property type="entry name" value="FAD/NAD-bd_sf"/>
</dbReference>
<evidence type="ECO:0000313" key="8">
    <source>
        <dbReference type="EMBL" id="SUH06581.1"/>
    </source>
</evidence>
<feature type="domain" description="FAD dependent oxidoreductase" evidence="7">
    <location>
        <begin position="5"/>
        <end position="105"/>
    </location>
</feature>
<keyword evidence="4" id="KW-0274">FAD</keyword>
<organism evidence="8 9">
    <name type="scientific">Salmonella enterica I</name>
    <dbReference type="NCBI Taxonomy" id="59201"/>
    <lineage>
        <taxon>Bacteria</taxon>
        <taxon>Pseudomonadati</taxon>
        <taxon>Pseudomonadota</taxon>
        <taxon>Gammaproteobacteria</taxon>
        <taxon>Enterobacterales</taxon>
        <taxon>Enterobacteriaceae</taxon>
        <taxon>Salmonella</taxon>
    </lineage>
</organism>
<dbReference type="AlphaFoldDB" id="A0A379VJR2"/>
<dbReference type="PANTHER" id="PTHR11985">
    <property type="entry name" value="GLYCEROL-3-PHOSPHATE DEHYDROGENASE"/>
    <property type="match status" value="1"/>
</dbReference>
<evidence type="ECO:0000313" key="9">
    <source>
        <dbReference type="Proteomes" id="UP000254346"/>
    </source>
</evidence>
<dbReference type="GO" id="GO:0009331">
    <property type="term" value="C:glycerol-3-phosphate dehydrogenase (FAD) complex"/>
    <property type="evidence" value="ECO:0007669"/>
    <property type="project" value="UniProtKB-UniRule"/>
</dbReference>
<evidence type="ECO:0000256" key="4">
    <source>
        <dbReference type="ARBA" id="ARBA00022827"/>
    </source>
</evidence>
<dbReference type="GO" id="GO:0046168">
    <property type="term" value="P:glycerol-3-phosphate catabolic process"/>
    <property type="evidence" value="ECO:0007669"/>
    <property type="project" value="TreeGrafter"/>
</dbReference>
<dbReference type="Pfam" id="PF01266">
    <property type="entry name" value="DAO"/>
    <property type="match status" value="1"/>
</dbReference>
<dbReference type="PANTHER" id="PTHR11985:SF15">
    <property type="entry name" value="GLYCEROL-3-PHOSPHATE DEHYDROGENASE, MITOCHONDRIAL"/>
    <property type="match status" value="1"/>
</dbReference>
<dbReference type="SUPFAM" id="SSF51905">
    <property type="entry name" value="FAD/NAD(P)-binding domain"/>
    <property type="match status" value="1"/>
</dbReference>
<sequence length="146" mass="16231">METKDLIVIGGGINGAGIAADAAGRGLSVLMLEAQDLACATSSASSKLIHGGLRYLEHYEFRLVSEALAEREVLLKMAPHIAFPMRFRLPHRPHLRPAWMIRIGLFMYDHLGKRTSFTRFHRCAVWRKIRCSNLKSCADSNIPTAG</sequence>
<name>A0A379VJR2_SALET</name>
<evidence type="ECO:0000256" key="5">
    <source>
        <dbReference type="ARBA" id="ARBA00023002"/>
    </source>
</evidence>
<dbReference type="Proteomes" id="UP000254346">
    <property type="component" value="Unassembled WGS sequence"/>
</dbReference>
<evidence type="ECO:0000256" key="3">
    <source>
        <dbReference type="ARBA" id="ARBA00022630"/>
    </source>
</evidence>
<keyword evidence="5 6" id="KW-0560">Oxidoreductase</keyword>
<reference evidence="8 9" key="1">
    <citation type="submission" date="2018-06" db="EMBL/GenBank/DDBJ databases">
        <authorList>
            <consortium name="Pathogen Informatics"/>
            <person name="Doyle S."/>
        </authorList>
    </citation>
    <scope>NUCLEOTIDE SEQUENCE [LARGE SCALE GENOMIC DNA]</scope>
    <source>
        <strain evidence="8 9">NCTC8256</strain>
    </source>
</reference>